<feature type="compositionally biased region" description="Low complexity" evidence="1">
    <location>
        <begin position="37"/>
        <end position="63"/>
    </location>
</feature>
<dbReference type="InterPro" id="IPR025291">
    <property type="entry name" value="DUF4153"/>
</dbReference>
<dbReference type="Proteomes" id="UP000824193">
    <property type="component" value="Unassembled WGS sequence"/>
</dbReference>
<reference evidence="3" key="2">
    <citation type="submission" date="2021-04" db="EMBL/GenBank/DDBJ databases">
        <authorList>
            <person name="Gilroy R."/>
        </authorList>
    </citation>
    <scope>NUCLEOTIDE SEQUENCE</scope>
    <source>
        <strain evidence="3">2239</strain>
    </source>
</reference>
<proteinExistence type="predicted"/>
<evidence type="ECO:0000313" key="4">
    <source>
        <dbReference type="Proteomes" id="UP000824193"/>
    </source>
</evidence>
<dbReference type="Pfam" id="PF13687">
    <property type="entry name" value="DUF4153"/>
    <property type="match status" value="1"/>
</dbReference>
<feature type="transmembrane region" description="Helical" evidence="2">
    <location>
        <begin position="374"/>
        <end position="392"/>
    </location>
</feature>
<evidence type="ECO:0000256" key="1">
    <source>
        <dbReference type="SAM" id="MobiDB-lite"/>
    </source>
</evidence>
<comment type="caution">
    <text evidence="3">The sequence shown here is derived from an EMBL/GenBank/DDBJ whole genome shotgun (WGS) entry which is preliminary data.</text>
</comment>
<name>A0A9D2ADL1_9FIRM</name>
<feature type="transmembrane region" description="Helical" evidence="2">
    <location>
        <begin position="279"/>
        <end position="300"/>
    </location>
</feature>
<sequence length="521" mass="56586">MMEPRKTEGSACPPCFPAPKNQAMEPALPPVSGEKTPPAYGPGAAAETPAPAPAPACAGQQPASPVRPPLPKWMVPAALLSWLWGWAYARGLLFGFEYGPVFMALFCLLFFAGVEWMCRAADRPAPKESRLWLALWGLLAADYIFKISALFYHDAVQNWEFFALHLAAAYWVLARTGSLTEERTGPFLPLDTLRALVILPFGNFFLRVRVLFRALASWLQNLSGRKKGNFWAGVVTLCVAVPVLVLAGGLLSGADAAFGDALKGFFRWFTLPEALLSEFLYFAVGLPVGAYLFGLAAGALKKDPGPARGPSLRAEAEKLRLAPGGALAFCLALLLALYVLFFSIQLNYLTGGFFGRLPSGFTAAAYARRGFFELCAVVVLNFSVLTAAAKASRTPLRQSPVLKVLAVLLCLSNLLFAAVGASKMVLYIRRFGFTPRRVVSGWFILVLAVLTVLALVSLFRPFPVVRAAAAVFCGMFLALCLSQPDLWLRAANRQLAACGIVEAEDVGDWLLYMPKEQFTWN</sequence>
<dbReference type="AlphaFoldDB" id="A0A9D2ADL1"/>
<keyword evidence="2" id="KW-0812">Transmembrane</keyword>
<feature type="transmembrane region" description="Helical" evidence="2">
    <location>
        <begin position="101"/>
        <end position="118"/>
    </location>
</feature>
<evidence type="ECO:0000256" key="2">
    <source>
        <dbReference type="SAM" id="Phobius"/>
    </source>
</evidence>
<keyword evidence="2" id="KW-0472">Membrane</keyword>
<protein>
    <submittedName>
        <fullName evidence="3">DUF4173 domain-containing protein</fullName>
    </submittedName>
</protein>
<reference evidence="3" key="1">
    <citation type="journal article" date="2021" name="PeerJ">
        <title>Extensive microbial diversity within the chicken gut microbiome revealed by metagenomics and culture.</title>
        <authorList>
            <person name="Gilroy R."/>
            <person name="Ravi A."/>
            <person name="Getino M."/>
            <person name="Pursley I."/>
            <person name="Horton D.L."/>
            <person name="Alikhan N.F."/>
            <person name="Baker D."/>
            <person name="Gharbi K."/>
            <person name="Hall N."/>
            <person name="Watson M."/>
            <person name="Adriaenssens E.M."/>
            <person name="Foster-Nyarko E."/>
            <person name="Jarju S."/>
            <person name="Secka A."/>
            <person name="Antonio M."/>
            <person name="Oren A."/>
            <person name="Chaudhuri R.R."/>
            <person name="La Ragione R."/>
            <person name="Hildebrand F."/>
            <person name="Pallen M.J."/>
        </authorList>
    </citation>
    <scope>NUCLEOTIDE SEQUENCE</scope>
    <source>
        <strain evidence="3">2239</strain>
    </source>
</reference>
<gene>
    <name evidence="3" type="ORF">H9865_02910</name>
</gene>
<dbReference type="EMBL" id="DXFW01000008">
    <property type="protein sequence ID" value="HIX05050.1"/>
    <property type="molecule type" value="Genomic_DNA"/>
</dbReference>
<feature type="transmembrane region" description="Helical" evidence="2">
    <location>
        <begin position="438"/>
        <end position="458"/>
    </location>
</feature>
<feature type="transmembrane region" description="Helical" evidence="2">
    <location>
        <begin position="130"/>
        <end position="152"/>
    </location>
</feature>
<evidence type="ECO:0000313" key="3">
    <source>
        <dbReference type="EMBL" id="HIX05050.1"/>
    </source>
</evidence>
<keyword evidence="2" id="KW-1133">Transmembrane helix</keyword>
<feature type="transmembrane region" description="Helical" evidence="2">
    <location>
        <begin position="464"/>
        <end position="481"/>
    </location>
</feature>
<feature type="region of interest" description="Disordered" evidence="1">
    <location>
        <begin position="23"/>
        <end position="63"/>
    </location>
</feature>
<feature type="transmembrane region" description="Helical" evidence="2">
    <location>
        <begin position="404"/>
        <end position="426"/>
    </location>
</feature>
<accession>A0A9D2ADL1</accession>
<feature type="transmembrane region" description="Helical" evidence="2">
    <location>
        <begin position="321"/>
        <end position="342"/>
    </location>
</feature>
<organism evidence="3 4">
    <name type="scientific">Candidatus Allofournierella pullicola</name>
    <dbReference type="NCBI Taxonomy" id="2838596"/>
    <lineage>
        <taxon>Bacteria</taxon>
        <taxon>Bacillati</taxon>
        <taxon>Bacillota</taxon>
        <taxon>Clostridia</taxon>
        <taxon>Eubacteriales</taxon>
        <taxon>Oscillospiraceae</taxon>
        <taxon>Allofournierella</taxon>
    </lineage>
</organism>
<feature type="transmembrane region" description="Helical" evidence="2">
    <location>
        <begin position="230"/>
        <end position="259"/>
    </location>
</feature>